<keyword evidence="5" id="KW-0256">Endoplasmic reticulum</keyword>
<dbReference type="Pfam" id="PF06417">
    <property type="entry name" value="EMC4"/>
    <property type="match status" value="1"/>
</dbReference>
<dbReference type="OrthoDB" id="369569at2759"/>
<keyword evidence="7 8" id="KW-0472">Membrane</keyword>
<comment type="similarity">
    <text evidence="2">Belongs to the EMC4 family.</text>
</comment>
<dbReference type="PANTHER" id="PTHR19315">
    <property type="entry name" value="ER MEMBRANE PROTEIN COMPLEX SUBUNIT 4"/>
    <property type="match status" value="1"/>
</dbReference>
<name>A0A642VC39_9ASCO</name>
<dbReference type="InterPro" id="IPR009445">
    <property type="entry name" value="TMEM85/Emc4"/>
</dbReference>
<evidence type="ECO:0000256" key="3">
    <source>
        <dbReference type="ARBA" id="ARBA00020820"/>
    </source>
</evidence>
<evidence type="ECO:0000256" key="8">
    <source>
        <dbReference type="SAM" id="Phobius"/>
    </source>
</evidence>
<dbReference type="VEuPathDB" id="FungiDB:TRICI_000629"/>
<keyword evidence="4 8" id="KW-0812">Transmembrane</keyword>
<accession>A0A642VC39</accession>
<keyword evidence="10" id="KW-1185">Reference proteome</keyword>
<dbReference type="AlphaFoldDB" id="A0A642VC39"/>
<feature type="transmembrane region" description="Helical" evidence="8">
    <location>
        <begin position="28"/>
        <end position="50"/>
    </location>
</feature>
<proteinExistence type="inferred from homology"/>
<organism evidence="9 10">
    <name type="scientific">Trichomonascus ciferrii</name>
    <dbReference type="NCBI Taxonomy" id="44093"/>
    <lineage>
        <taxon>Eukaryota</taxon>
        <taxon>Fungi</taxon>
        <taxon>Dikarya</taxon>
        <taxon>Ascomycota</taxon>
        <taxon>Saccharomycotina</taxon>
        <taxon>Dipodascomycetes</taxon>
        <taxon>Dipodascales</taxon>
        <taxon>Trichomonascaceae</taxon>
        <taxon>Trichomonascus</taxon>
        <taxon>Trichomonascus ciferrii complex</taxon>
    </lineage>
</organism>
<protein>
    <recommendedName>
        <fullName evidence="3">ER membrane protein complex subunit 4</fullName>
    </recommendedName>
</protein>
<comment type="subcellular location">
    <subcellularLocation>
        <location evidence="1">Endoplasmic reticulum membrane</location>
        <topology evidence="1">Multi-pass membrane protein</topology>
    </subcellularLocation>
</comment>
<evidence type="ECO:0000313" key="9">
    <source>
        <dbReference type="EMBL" id="KAA8917236.1"/>
    </source>
</evidence>
<keyword evidence="6 8" id="KW-1133">Transmembrane helix</keyword>
<evidence type="ECO:0000256" key="1">
    <source>
        <dbReference type="ARBA" id="ARBA00004477"/>
    </source>
</evidence>
<feature type="transmembrane region" description="Helical" evidence="8">
    <location>
        <begin position="81"/>
        <end position="104"/>
    </location>
</feature>
<evidence type="ECO:0000256" key="5">
    <source>
        <dbReference type="ARBA" id="ARBA00022824"/>
    </source>
</evidence>
<dbReference type="GO" id="GO:0005789">
    <property type="term" value="C:endoplasmic reticulum membrane"/>
    <property type="evidence" value="ECO:0007669"/>
    <property type="project" value="UniProtKB-SubCell"/>
</dbReference>
<sequence>MDENDQLKVKKAWEVALAPAKSLPMNVFMSYMSGNSLQIVPIMMTSMMFFMTPFKQILKTNEAFSNLESKNNSSDIQVTKLVYIVCHLLAVGVGIWKLGMMGLLPNTRSDWLAWETQSSILEKSF</sequence>
<comment type="caution">
    <text evidence="9">The sequence shown here is derived from an EMBL/GenBank/DDBJ whole genome shotgun (WGS) entry which is preliminary data.</text>
</comment>
<gene>
    <name evidence="9" type="ORF">TRICI_000629</name>
</gene>
<evidence type="ECO:0000256" key="7">
    <source>
        <dbReference type="ARBA" id="ARBA00023136"/>
    </source>
</evidence>
<evidence type="ECO:0000256" key="2">
    <source>
        <dbReference type="ARBA" id="ARBA00007715"/>
    </source>
</evidence>
<evidence type="ECO:0000256" key="4">
    <source>
        <dbReference type="ARBA" id="ARBA00022692"/>
    </source>
</evidence>
<evidence type="ECO:0000313" key="10">
    <source>
        <dbReference type="Proteomes" id="UP000761534"/>
    </source>
</evidence>
<dbReference type="EMBL" id="SWFS01000053">
    <property type="protein sequence ID" value="KAA8917236.1"/>
    <property type="molecule type" value="Genomic_DNA"/>
</dbReference>
<dbReference type="Proteomes" id="UP000761534">
    <property type="component" value="Unassembled WGS sequence"/>
</dbReference>
<evidence type="ECO:0000256" key="6">
    <source>
        <dbReference type="ARBA" id="ARBA00022989"/>
    </source>
</evidence>
<reference evidence="9" key="1">
    <citation type="journal article" date="2019" name="G3 (Bethesda)">
        <title>Genome Assemblies of Two Rare Opportunistic Yeast Pathogens: Diutina rugosa (syn. Candida rugosa) and Trichomonascus ciferrii (syn. Candida ciferrii).</title>
        <authorList>
            <person name="Mixao V."/>
            <person name="Saus E."/>
            <person name="Hansen A.P."/>
            <person name="Lass-Florl C."/>
            <person name="Gabaldon T."/>
        </authorList>
    </citation>
    <scope>NUCLEOTIDE SEQUENCE</scope>
    <source>
        <strain evidence="9">CBS 4856</strain>
    </source>
</reference>